<comment type="caution">
    <text evidence="1">The sequence shown here is derived from an EMBL/GenBank/DDBJ whole genome shotgun (WGS) entry which is preliminary data.</text>
</comment>
<reference evidence="1" key="1">
    <citation type="submission" date="2021-06" db="EMBL/GenBank/DDBJ databases">
        <authorList>
            <person name="Kallberg Y."/>
            <person name="Tangrot J."/>
            <person name="Rosling A."/>
        </authorList>
    </citation>
    <scope>NUCLEOTIDE SEQUENCE</scope>
    <source>
        <strain evidence="1">FL966</strain>
    </source>
</reference>
<dbReference type="Proteomes" id="UP000789759">
    <property type="component" value="Unassembled WGS sequence"/>
</dbReference>
<dbReference type="AlphaFoldDB" id="A0A9N9K937"/>
<feature type="non-terminal residue" evidence="1">
    <location>
        <position position="1"/>
    </location>
</feature>
<proteinExistence type="predicted"/>
<evidence type="ECO:0000313" key="1">
    <source>
        <dbReference type="EMBL" id="CAG8813170.1"/>
    </source>
</evidence>
<keyword evidence="2" id="KW-1185">Reference proteome</keyword>
<protein>
    <submittedName>
        <fullName evidence="1">24002_t:CDS:1</fullName>
    </submittedName>
</protein>
<organism evidence="1 2">
    <name type="scientific">Cetraspora pellucida</name>
    <dbReference type="NCBI Taxonomy" id="1433469"/>
    <lineage>
        <taxon>Eukaryota</taxon>
        <taxon>Fungi</taxon>
        <taxon>Fungi incertae sedis</taxon>
        <taxon>Mucoromycota</taxon>
        <taxon>Glomeromycotina</taxon>
        <taxon>Glomeromycetes</taxon>
        <taxon>Diversisporales</taxon>
        <taxon>Gigasporaceae</taxon>
        <taxon>Cetraspora</taxon>
    </lineage>
</organism>
<name>A0A9N9K937_9GLOM</name>
<gene>
    <name evidence="1" type="ORF">CPELLU_LOCUS18883</name>
</gene>
<dbReference type="EMBL" id="CAJVQA010040579">
    <property type="protein sequence ID" value="CAG8813170.1"/>
    <property type="molecule type" value="Genomic_DNA"/>
</dbReference>
<evidence type="ECO:0000313" key="2">
    <source>
        <dbReference type="Proteomes" id="UP000789759"/>
    </source>
</evidence>
<feature type="non-terminal residue" evidence="1">
    <location>
        <position position="56"/>
    </location>
</feature>
<sequence length="56" mass="6524">VLNMFEVVEIDYIKYINETEDTSFIANVIKEVNADYTKYINKAENTNLSLSFEEPT</sequence>
<accession>A0A9N9K937</accession>